<evidence type="ECO:0000313" key="1">
    <source>
        <dbReference type="EMBL" id="KAJ4483070.1"/>
    </source>
</evidence>
<reference evidence="1" key="1">
    <citation type="submission" date="2022-08" db="EMBL/GenBank/DDBJ databases">
        <authorList>
            <consortium name="DOE Joint Genome Institute"/>
            <person name="Min B."/>
            <person name="Riley R."/>
            <person name="Sierra-Patev S."/>
            <person name="Naranjo-Ortiz M."/>
            <person name="Looney B."/>
            <person name="Konkel Z."/>
            <person name="Slot J.C."/>
            <person name="Sakamoto Y."/>
            <person name="Steenwyk J.L."/>
            <person name="Rokas A."/>
            <person name="Carro J."/>
            <person name="Camarero S."/>
            <person name="Ferreira P."/>
            <person name="Molpeceres G."/>
            <person name="Ruiz-Duenas F.J."/>
            <person name="Serrano A."/>
            <person name="Henrissat B."/>
            <person name="Drula E."/>
            <person name="Hughes K.W."/>
            <person name="Mata J.L."/>
            <person name="Ishikawa N.K."/>
            <person name="Vargas-Isla R."/>
            <person name="Ushijima S."/>
            <person name="Smith C.A."/>
            <person name="Ahrendt S."/>
            <person name="Andreopoulos W."/>
            <person name="He G."/>
            <person name="Labutti K."/>
            <person name="Lipzen A."/>
            <person name="Ng V."/>
            <person name="Sandor L."/>
            <person name="Barry K."/>
            <person name="Martinez A.T."/>
            <person name="Xiao Y."/>
            <person name="Gibbons J.G."/>
            <person name="Terashima K."/>
            <person name="Hibbett D.S."/>
            <person name="Grigoriev I.V."/>
        </authorList>
    </citation>
    <scope>NUCLEOTIDE SEQUENCE</scope>
    <source>
        <strain evidence="1">Sp2 HRB7682 ss15</strain>
    </source>
</reference>
<proteinExistence type="predicted"/>
<organism evidence="1 2">
    <name type="scientific">Lentinula lateritia</name>
    <dbReference type="NCBI Taxonomy" id="40482"/>
    <lineage>
        <taxon>Eukaryota</taxon>
        <taxon>Fungi</taxon>
        <taxon>Dikarya</taxon>
        <taxon>Basidiomycota</taxon>
        <taxon>Agaricomycotina</taxon>
        <taxon>Agaricomycetes</taxon>
        <taxon>Agaricomycetidae</taxon>
        <taxon>Agaricales</taxon>
        <taxon>Marasmiineae</taxon>
        <taxon>Omphalotaceae</taxon>
        <taxon>Lentinula</taxon>
    </lineage>
</organism>
<sequence>MIRPGQIIASSKPQRWFAIIFRTCSRIAGQVLLSKFINLSRHVMFLQNTPSSFVALLYFGATLLWASIQVLASPVPNPNVDIAHFSNSQLSKREIEVNVDLVIGGVGKNEHWYLLIGPQLFQAGARDFATMDATKSKLTTSSYNWDEVESQLGGDYYILPLGKATSKDADDQGEAFAKIREIRMKKAAAKKGGNCMDYNMDVLKLLRRKGYVSKAVVAAYKQEYDDNYTRVSKAVWGVDLQP</sequence>
<name>A0A9W9AHW0_9AGAR</name>
<evidence type="ECO:0000313" key="2">
    <source>
        <dbReference type="Proteomes" id="UP001150238"/>
    </source>
</evidence>
<comment type="caution">
    <text evidence="1">The sequence shown here is derived from an EMBL/GenBank/DDBJ whole genome shotgun (WGS) entry which is preliminary data.</text>
</comment>
<protein>
    <submittedName>
        <fullName evidence="1">Uncharacterized protein</fullName>
    </submittedName>
</protein>
<dbReference type="EMBL" id="JANVFS010000013">
    <property type="protein sequence ID" value="KAJ4483070.1"/>
    <property type="molecule type" value="Genomic_DNA"/>
</dbReference>
<dbReference type="AlphaFoldDB" id="A0A9W9AHW0"/>
<gene>
    <name evidence="1" type="ORF">C8J55DRAFT_488582</name>
</gene>
<dbReference type="Proteomes" id="UP001150238">
    <property type="component" value="Unassembled WGS sequence"/>
</dbReference>
<reference evidence="1" key="2">
    <citation type="journal article" date="2023" name="Proc. Natl. Acad. Sci. U.S.A.">
        <title>A global phylogenomic analysis of the shiitake genus Lentinula.</title>
        <authorList>
            <person name="Sierra-Patev S."/>
            <person name="Min B."/>
            <person name="Naranjo-Ortiz M."/>
            <person name="Looney B."/>
            <person name="Konkel Z."/>
            <person name="Slot J.C."/>
            <person name="Sakamoto Y."/>
            <person name="Steenwyk J.L."/>
            <person name="Rokas A."/>
            <person name="Carro J."/>
            <person name="Camarero S."/>
            <person name="Ferreira P."/>
            <person name="Molpeceres G."/>
            <person name="Ruiz-Duenas F.J."/>
            <person name="Serrano A."/>
            <person name="Henrissat B."/>
            <person name="Drula E."/>
            <person name="Hughes K.W."/>
            <person name="Mata J.L."/>
            <person name="Ishikawa N.K."/>
            <person name="Vargas-Isla R."/>
            <person name="Ushijima S."/>
            <person name="Smith C.A."/>
            <person name="Donoghue J."/>
            <person name="Ahrendt S."/>
            <person name="Andreopoulos W."/>
            <person name="He G."/>
            <person name="LaButti K."/>
            <person name="Lipzen A."/>
            <person name="Ng V."/>
            <person name="Riley R."/>
            <person name="Sandor L."/>
            <person name="Barry K."/>
            <person name="Martinez A.T."/>
            <person name="Xiao Y."/>
            <person name="Gibbons J.G."/>
            <person name="Terashima K."/>
            <person name="Grigoriev I.V."/>
            <person name="Hibbett D."/>
        </authorList>
    </citation>
    <scope>NUCLEOTIDE SEQUENCE</scope>
    <source>
        <strain evidence="1">Sp2 HRB7682 ss15</strain>
    </source>
</reference>
<accession>A0A9W9AHW0</accession>